<keyword evidence="4" id="KW-0460">Magnesium</keyword>
<dbReference type="EMBL" id="JAMPKM010000010">
    <property type="protein sequence ID" value="MEP0818727.1"/>
    <property type="molecule type" value="Genomic_DNA"/>
</dbReference>
<dbReference type="NCBIfam" id="TIGR02727">
    <property type="entry name" value="MTHFS_bact"/>
    <property type="match status" value="1"/>
</dbReference>
<reference evidence="5 6" key="1">
    <citation type="submission" date="2022-04" db="EMBL/GenBank/DDBJ databases">
        <title>Positive selection, recombination, and allopatry shape intraspecific diversity of widespread and dominant cyanobacteria.</title>
        <authorList>
            <person name="Wei J."/>
            <person name="Shu W."/>
            <person name="Hu C."/>
        </authorList>
    </citation>
    <scope>NUCLEOTIDE SEQUENCE [LARGE SCALE GENOMIC DNA]</scope>
    <source>
        <strain evidence="5 6">GB2-A4</strain>
    </source>
</reference>
<gene>
    <name evidence="5" type="ORF">NC998_16630</name>
</gene>
<dbReference type="PANTHER" id="PTHR23407:SF1">
    <property type="entry name" value="5-FORMYLTETRAHYDROFOLATE CYCLO-LIGASE"/>
    <property type="match status" value="1"/>
</dbReference>
<evidence type="ECO:0000313" key="5">
    <source>
        <dbReference type="EMBL" id="MEP0818727.1"/>
    </source>
</evidence>
<dbReference type="Proteomes" id="UP001464891">
    <property type="component" value="Unassembled WGS sequence"/>
</dbReference>
<evidence type="ECO:0000256" key="3">
    <source>
        <dbReference type="ARBA" id="ARBA00022840"/>
    </source>
</evidence>
<keyword evidence="2 4" id="KW-0547">Nucleotide-binding</keyword>
<keyword evidence="4" id="KW-0479">Metal-binding</keyword>
<dbReference type="SUPFAM" id="SSF100950">
    <property type="entry name" value="NagB/RpiA/CoA transferase-like"/>
    <property type="match status" value="1"/>
</dbReference>
<accession>A0ABV0JAE3</accession>
<protein>
    <recommendedName>
        <fullName evidence="4">5-formyltetrahydrofolate cyclo-ligase</fullName>
        <ecNumber evidence="4">6.3.3.2</ecNumber>
    </recommendedName>
</protein>
<comment type="similarity">
    <text evidence="1 4">Belongs to the 5-formyltetrahydrofolate cyclo-ligase family.</text>
</comment>
<dbReference type="InterPro" id="IPR024185">
    <property type="entry name" value="FTHF_cligase-like_sf"/>
</dbReference>
<dbReference type="InterPro" id="IPR037171">
    <property type="entry name" value="NagB/RpiA_transferase-like"/>
</dbReference>
<sequence length="200" mass="22324">MKSESDSRNQKVELRRLLLQQRQAIKTQDWRAKSDRLCLQIQAASLFAKAQTILAYFSFRQEPDLMPLINQASDRVWGFPRCVGKSLFWHAWSATSNLPLQSGAYGIKEPHPDCPALEPEQVDLILVPAVACDRQGYRLGYGGGFYDRLLSDPAWATKPTIGIVFEFACLANLPVDAWDQPLSAVCTEAGLFDVPEIPGV</sequence>
<dbReference type="RefSeq" id="WP_190433219.1">
    <property type="nucleotide sequence ID" value="NZ_JAMPKM010000010.1"/>
</dbReference>
<keyword evidence="5" id="KW-0436">Ligase</keyword>
<comment type="cofactor">
    <cofactor evidence="4">
        <name>Mg(2+)</name>
        <dbReference type="ChEBI" id="CHEBI:18420"/>
    </cofactor>
</comment>
<dbReference type="GO" id="GO:0030272">
    <property type="term" value="F:5-formyltetrahydrofolate cyclo-ligase activity"/>
    <property type="evidence" value="ECO:0007669"/>
    <property type="project" value="UniProtKB-EC"/>
</dbReference>
<proteinExistence type="inferred from homology"/>
<evidence type="ECO:0000313" key="6">
    <source>
        <dbReference type="Proteomes" id="UP001464891"/>
    </source>
</evidence>
<dbReference type="InterPro" id="IPR002698">
    <property type="entry name" value="FTHF_cligase"/>
</dbReference>
<keyword evidence="6" id="KW-1185">Reference proteome</keyword>
<dbReference type="PIRSF" id="PIRSF006806">
    <property type="entry name" value="FTHF_cligase"/>
    <property type="match status" value="1"/>
</dbReference>
<evidence type="ECO:0000256" key="1">
    <source>
        <dbReference type="ARBA" id="ARBA00010638"/>
    </source>
</evidence>
<comment type="catalytic activity">
    <reaction evidence="4">
        <text>(6S)-5-formyl-5,6,7,8-tetrahydrofolate + ATP = (6R)-5,10-methenyltetrahydrofolate + ADP + phosphate</text>
        <dbReference type="Rhea" id="RHEA:10488"/>
        <dbReference type="ChEBI" id="CHEBI:30616"/>
        <dbReference type="ChEBI" id="CHEBI:43474"/>
        <dbReference type="ChEBI" id="CHEBI:57455"/>
        <dbReference type="ChEBI" id="CHEBI:57457"/>
        <dbReference type="ChEBI" id="CHEBI:456216"/>
        <dbReference type="EC" id="6.3.3.2"/>
    </reaction>
</comment>
<dbReference type="EC" id="6.3.3.2" evidence="4"/>
<evidence type="ECO:0000256" key="2">
    <source>
        <dbReference type="ARBA" id="ARBA00022741"/>
    </source>
</evidence>
<organism evidence="5 6">
    <name type="scientific">Trichocoleus desertorum GB2-A4</name>
    <dbReference type="NCBI Taxonomy" id="2933944"/>
    <lineage>
        <taxon>Bacteria</taxon>
        <taxon>Bacillati</taxon>
        <taxon>Cyanobacteriota</taxon>
        <taxon>Cyanophyceae</taxon>
        <taxon>Leptolyngbyales</taxon>
        <taxon>Trichocoleusaceae</taxon>
        <taxon>Trichocoleus</taxon>
    </lineage>
</organism>
<dbReference type="Gene3D" id="3.40.50.10420">
    <property type="entry name" value="NagB/RpiA/CoA transferase-like"/>
    <property type="match status" value="1"/>
</dbReference>
<dbReference type="Pfam" id="PF01812">
    <property type="entry name" value="5-FTHF_cyc-lig"/>
    <property type="match status" value="1"/>
</dbReference>
<evidence type="ECO:0000256" key="4">
    <source>
        <dbReference type="RuleBase" id="RU361279"/>
    </source>
</evidence>
<comment type="caution">
    <text evidence="5">The sequence shown here is derived from an EMBL/GenBank/DDBJ whole genome shotgun (WGS) entry which is preliminary data.</text>
</comment>
<name>A0ABV0JAE3_9CYAN</name>
<keyword evidence="3 4" id="KW-0067">ATP-binding</keyword>
<dbReference type="PANTHER" id="PTHR23407">
    <property type="entry name" value="ATPASE INHIBITOR/5-FORMYLTETRAHYDROFOLATE CYCLO-LIGASE"/>
    <property type="match status" value="1"/>
</dbReference>